<evidence type="ECO:0000313" key="2">
    <source>
        <dbReference type="EMBL" id="QBH14453.1"/>
    </source>
</evidence>
<feature type="transmembrane region" description="Helical" evidence="1">
    <location>
        <begin position="507"/>
        <end position="527"/>
    </location>
</feature>
<feature type="transmembrane region" description="Helical" evidence="1">
    <location>
        <begin position="539"/>
        <end position="557"/>
    </location>
</feature>
<dbReference type="AlphaFoldDB" id="A0A328FB29"/>
<accession>A0A328FB29</accession>
<evidence type="ECO:0000313" key="4">
    <source>
        <dbReference type="Proteomes" id="UP000248798"/>
    </source>
</evidence>
<feature type="transmembrane region" description="Helical" evidence="1">
    <location>
        <begin position="423"/>
        <end position="440"/>
    </location>
</feature>
<dbReference type="OrthoDB" id="248356at2"/>
<evidence type="ECO:0000256" key="1">
    <source>
        <dbReference type="SAM" id="Phobius"/>
    </source>
</evidence>
<dbReference type="EMBL" id="QLNI01000057">
    <property type="protein sequence ID" value="RAM00227.1"/>
    <property type="molecule type" value="Genomic_DNA"/>
</dbReference>
<sequence length="597" mass="66343">MKFYFEQAKLEIILFVFVLLSGAFAYAGDGGSDSHSALVNFPPNFADYHDADIQGVLSILKHRISHTPFNLVASLIFLAAILHTFLSSKFLYYAHKWKAEHQKDIEAGKASENSTKFRAEIFHFLGEVEVVFGLWAVVLTAAIVLFYDWHTFVSYTSGVNYTEPMFVVVIMTLASSRPILNFSEKIMSRVASIFKGTLAAWWLTIMTLGPILGSFITEPAAMTISAMLLARKFYELKPGKTLKYATISLLFVNISVGGTLTHFAAPPVLMVAAPWGWNLPFMLTTFGWKAVIGIILSNTLVFLVFKKEIFKLEKKFKLSMLKSEIKEKHIHSDALKKDMKMAEQRIGSDLHQEFQRIKDAAKDSTMTTCDMDETDCTLLEETFEQEFEDLKIQQMSVSVPGLLPRDKKPRLTDPNWDERSGDIPGWIIAVHVAFMVWTIVNAHYPAIFVAGMLFFIGFSHVTWPFQNNINLKSPMLVGFFLGGLVIHGGLQGWWIAPVLGSLGEFPLMLSATVLTAINDNAAITYLSTLVPGFTDNLKYAVVAGAVTGGGLTVIANAPNPAGQAILKNYFNNGISPILLLIYALVPTIIMALCFLFL</sequence>
<dbReference type="Pfam" id="PF07399">
    <property type="entry name" value="Na_H_antiport_3"/>
    <property type="match status" value="2"/>
</dbReference>
<feature type="transmembrane region" description="Helical" evidence="1">
    <location>
        <begin position="446"/>
        <end position="463"/>
    </location>
</feature>
<name>A0A328FB29_9BACT</name>
<protein>
    <recommendedName>
        <fullName evidence="6">Na+/H+ antiporter</fullName>
    </recommendedName>
</protein>
<dbReference type="RefSeq" id="WP_111960066.1">
    <property type="nucleotide sequence ID" value="NZ_CP036313.1"/>
</dbReference>
<dbReference type="InterPro" id="IPR009978">
    <property type="entry name" value="Na_H_antiport_3"/>
</dbReference>
<gene>
    <name evidence="3" type="ORF">DO021_20270</name>
    <name evidence="2" type="ORF">EYB58_16890</name>
</gene>
<feature type="transmembrane region" description="Helical" evidence="1">
    <location>
        <begin position="475"/>
        <end position="495"/>
    </location>
</feature>
<feature type="transmembrane region" description="Helical" evidence="1">
    <location>
        <begin position="124"/>
        <end position="146"/>
    </location>
</feature>
<keyword evidence="1" id="KW-0472">Membrane</keyword>
<reference evidence="2 5" key="2">
    <citation type="submission" date="2019-02" db="EMBL/GenBank/DDBJ databases">
        <title>Complete genome sequence of Desulfobacter hydrogenophilus AcRS1.</title>
        <authorList>
            <person name="Marietou A."/>
            <person name="Lund M.B."/>
            <person name="Marshall I.P.G."/>
            <person name="Schreiber L."/>
            <person name="Jorgensen B."/>
        </authorList>
    </citation>
    <scope>NUCLEOTIDE SEQUENCE [LARGE SCALE GENOMIC DNA]</scope>
    <source>
        <strain evidence="2 5">AcRS1</strain>
    </source>
</reference>
<feature type="transmembrane region" description="Helical" evidence="1">
    <location>
        <begin position="577"/>
        <end position="596"/>
    </location>
</feature>
<keyword evidence="1" id="KW-1133">Transmembrane helix</keyword>
<feature type="transmembrane region" description="Helical" evidence="1">
    <location>
        <begin position="242"/>
        <end position="265"/>
    </location>
</feature>
<feature type="transmembrane region" description="Helical" evidence="1">
    <location>
        <begin position="12"/>
        <end position="28"/>
    </location>
</feature>
<keyword evidence="5" id="KW-1185">Reference proteome</keyword>
<dbReference type="Proteomes" id="UP000248798">
    <property type="component" value="Unassembled WGS sequence"/>
</dbReference>
<reference evidence="3 4" key="1">
    <citation type="submission" date="2018-06" db="EMBL/GenBank/DDBJ databases">
        <title>Complete Genome Sequence of Desulfobacter hydrogenophilus (DSM3380).</title>
        <authorList>
            <person name="Marietou A."/>
            <person name="Schreiber L."/>
            <person name="Marshall I."/>
            <person name="Jorgensen B."/>
        </authorList>
    </citation>
    <scope>NUCLEOTIDE SEQUENCE [LARGE SCALE GENOMIC DNA]</scope>
    <source>
        <strain evidence="3 4">DSM 3380</strain>
    </source>
</reference>
<feature type="transmembrane region" description="Helical" evidence="1">
    <location>
        <begin position="71"/>
        <end position="93"/>
    </location>
</feature>
<evidence type="ECO:0000313" key="3">
    <source>
        <dbReference type="EMBL" id="RAM00227.1"/>
    </source>
</evidence>
<feature type="transmembrane region" description="Helical" evidence="1">
    <location>
        <begin position="285"/>
        <end position="305"/>
    </location>
</feature>
<dbReference type="Proteomes" id="UP000293902">
    <property type="component" value="Chromosome"/>
</dbReference>
<evidence type="ECO:0008006" key="6">
    <source>
        <dbReference type="Google" id="ProtNLM"/>
    </source>
</evidence>
<proteinExistence type="predicted"/>
<organism evidence="3 4">
    <name type="scientific">Desulfobacter hydrogenophilus</name>
    <dbReference type="NCBI Taxonomy" id="2291"/>
    <lineage>
        <taxon>Bacteria</taxon>
        <taxon>Pseudomonadati</taxon>
        <taxon>Thermodesulfobacteriota</taxon>
        <taxon>Desulfobacteria</taxon>
        <taxon>Desulfobacterales</taxon>
        <taxon>Desulfobacteraceae</taxon>
        <taxon>Desulfobacter</taxon>
    </lineage>
</organism>
<keyword evidence="1" id="KW-0812">Transmembrane</keyword>
<evidence type="ECO:0000313" key="5">
    <source>
        <dbReference type="Proteomes" id="UP000293902"/>
    </source>
</evidence>
<dbReference type="EMBL" id="CP036313">
    <property type="protein sequence ID" value="QBH14453.1"/>
    <property type="molecule type" value="Genomic_DNA"/>
</dbReference>